<organism evidence="3 4">
    <name type="scientific">Aspergillus mulundensis</name>
    <dbReference type="NCBI Taxonomy" id="1810919"/>
    <lineage>
        <taxon>Eukaryota</taxon>
        <taxon>Fungi</taxon>
        <taxon>Dikarya</taxon>
        <taxon>Ascomycota</taxon>
        <taxon>Pezizomycotina</taxon>
        <taxon>Eurotiomycetes</taxon>
        <taxon>Eurotiomycetidae</taxon>
        <taxon>Eurotiales</taxon>
        <taxon>Aspergillaceae</taxon>
        <taxon>Aspergillus</taxon>
        <taxon>Aspergillus subgen. Nidulantes</taxon>
    </lineage>
</organism>
<evidence type="ECO:0000313" key="3">
    <source>
        <dbReference type="EMBL" id="RDW86441.1"/>
    </source>
</evidence>
<reference evidence="3 4" key="1">
    <citation type="journal article" date="2018" name="IMA Fungus">
        <title>IMA Genome-F 9: Draft genome sequence of Annulohypoxylon stygium, Aspergillus mulundensis, Berkeleyomyces basicola (syn. Thielaviopsis basicola), Ceratocystis smalleyi, two Cercospora beticola strains, Coleophoma cylindrospora, Fusarium fracticaudum, Phialophora cf. hyalina, and Morchella septimelata.</title>
        <authorList>
            <person name="Wingfield B.D."/>
            <person name="Bills G.F."/>
            <person name="Dong Y."/>
            <person name="Huang W."/>
            <person name="Nel W.J."/>
            <person name="Swalarsk-Parry B.S."/>
            <person name="Vaghefi N."/>
            <person name="Wilken P.M."/>
            <person name="An Z."/>
            <person name="de Beer Z.W."/>
            <person name="De Vos L."/>
            <person name="Chen L."/>
            <person name="Duong T.A."/>
            <person name="Gao Y."/>
            <person name="Hammerbacher A."/>
            <person name="Kikkert J.R."/>
            <person name="Li Y."/>
            <person name="Li H."/>
            <person name="Li K."/>
            <person name="Li Q."/>
            <person name="Liu X."/>
            <person name="Ma X."/>
            <person name="Naidoo K."/>
            <person name="Pethybridge S.J."/>
            <person name="Sun J."/>
            <person name="Steenkamp E.T."/>
            <person name="van der Nest M.A."/>
            <person name="van Wyk S."/>
            <person name="Wingfield M.J."/>
            <person name="Xiong C."/>
            <person name="Yue Q."/>
            <person name="Zhang X."/>
        </authorList>
    </citation>
    <scope>NUCLEOTIDE SEQUENCE [LARGE SCALE GENOMIC DNA]</scope>
    <source>
        <strain evidence="3 4">DSM 5745</strain>
    </source>
</reference>
<protein>
    <submittedName>
        <fullName evidence="3">Putative microbody (Peroxisome) proliferation protein peroxin 23-like</fullName>
    </submittedName>
</protein>
<feature type="compositionally biased region" description="Polar residues" evidence="1">
    <location>
        <begin position="65"/>
        <end position="80"/>
    </location>
</feature>
<dbReference type="STRING" id="1810919.A0A3D8SJU1"/>
<dbReference type="SMART" id="SM00694">
    <property type="entry name" value="DysFC"/>
    <property type="match status" value="1"/>
</dbReference>
<feature type="region of interest" description="Disordered" evidence="1">
    <location>
        <begin position="1"/>
        <end position="51"/>
    </location>
</feature>
<dbReference type="GeneID" id="38113453"/>
<keyword evidence="4" id="KW-1185">Reference proteome</keyword>
<evidence type="ECO:0000256" key="1">
    <source>
        <dbReference type="SAM" id="MobiDB-lite"/>
    </source>
</evidence>
<dbReference type="AlphaFoldDB" id="A0A3D8SJU1"/>
<dbReference type="RefSeq" id="XP_026605965.1">
    <property type="nucleotide sequence ID" value="XM_026745099.1"/>
</dbReference>
<gene>
    <name evidence="3" type="ORF">DSM5745_03083</name>
</gene>
<dbReference type="Proteomes" id="UP000256690">
    <property type="component" value="Unassembled WGS sequence"/>
</dbReference>
<evidence type="ECO:0000259" key="2">
    <source>
        <dbReference type="SMART" id="SM00694"/>
    </source>
</evidence>
<sequence length="539" mass="61167">MTSNIQLIDNTAPAERPAPDDASFSRTTTTASSGSRLWSRPSIRAERTKRKYAKWQPERLGIVASGSSDIPESGSEQLSSDEGGLLRAVTNTNTLTNASTSREDATTVNYGNDKNRDGYQSDSQPAYYEQSGDNSAEQIQQQDFGASAGADSDTGTQAETRRTSTHQSKNHFKICGLKPGSELDILYENQRGWFFFGIPLYSNQSLLNIDPAPWINASGKRSFVNITNAQVPDPSWEWAWKTWYVDMSGDVDEQGWQYAFSFSLSSSWHGTHPFWHSFVRRRRWVRLRVKKSSTERHRRSRTGLEMAHTLNEDYFTIHSAVKRKGASSSERPSRATSINLGKTVVDRQEEDVEDIRNVPTLMYAVKTAIVDREKLDAVRKFVEDGGEELYYLDGKIPEIMGRFVYQTSRWQLVAYFNKTIQLLSEQQNDLESTEQTQPKQDTDIQDLRRKQEYLTRAASTAECHLIGPEVLQLQELEPQDNHRRASTSAAEMLDLTPVNRRDSLMSRVSSRFSFKPMDNGGEIKGIPKEAEIGHDFHIY</sequence>
<feature type="compositionally biased region" description="Low complexity" evidence="1">
    <location>
        <begin position="22"/>
        <end position="36"/>
    </location>
</feature>
<dbReference type="EMBL" id="PVWQ01000003">
    <property type="protein sequence ID" value="RDW86441.1"/>
    <property type="molecule type" value="Genomic_DNA"/>
</dbReference>
<dbReference type="InterPro" id="IPR006614">
    <property type="entry name" value="Peroxin/Ferlin"/>
</dbReference>
<proteinExistence type="predicted"/>
<name>A0A3D8SJU1_9EURO</name>
<comment type="caution">
    <text evidence="3">The sequence shown here is derived from an EMBL/GenBank/DDBJ whole genome shotgun (WGS) entry which is preliminary data.</text>
</comment>
<feature type="compositionally biased region" description="Polar residues" evidence="1">
    <location>
        <begin position="131"/>
        <end position="144"/>
    </location>
</feature>
<feature type="compositionally biased region" description="Low complexity" evidence="1">
    <location>
        <begin position="85"/>
        <end position="100"/>
    </location>
</feature>
<evidence type="ECO:0000313" key="4">
    <source>
        <dbReference type="Proteomes" id="UP000256690"/>
    </source>
</evidence>
<feature type="region of interest" description="Disordered" evidence="1">
    <location>
        <begin position="63"/>
        <end position="167"/>
    </location>
</feature>
<dbReference type="GO" id="GO:0016020">
    <property type="term" value="C:membrane"/>
    <property type="evidence" value="ECO:0007669"/>
    <property type="project" value="InterPro"/>
</dbReference>
<feature type="domain" description="Peroxin/Ferlin" evidence="2">
    <location>
        <begin position="255"/>
        <end position="291"/>
    </location>
</feature>
<dbReference type="OrthoDB" id="72441at2759"/>
<accession>A0A3D8SJU1</accession>